<feature type="transmembrane region" description="Helical" evidence="7">
    <location>
        <begin position="213"/>
        <end position="235"/>
    </location>
</feature>
<dbReference type="RefSeq" id="WP_091556744.1">
    <property type="nucleotide sequence ID" value="NZ_FNPH01000004.1"/>
</dbReference>
<keyword evidence="2 7" id="KW-1133">Transmembrane helix</keyword>
<protein>
    <submittedName>
        <fullName evidence="10">Methyl-accepting chemotaxis protein</fullName>
    </submittedName>
</protein>
<dbReference type="GO" id="GO:0007165">
    <property type="term" value="P:signal transduction"/>
    <property type="evidence" value="ECO:0007669"/>
    <property type="project" value="UniProtKB-KW"/>
</dbReference>
<dbReference type="SMART" id="SM00304">
    <property type="entry name" value="HAMP"/>
    <property type="match status" value="2"/>
</dbReference>
<dbReference type="Proteomes" id="UP000242415">
    <property type="component" value="Unassembled WGS sequence"/>
</dbReference>
<evidence type="ECO:0000256" key="2">
    <source>
        <dbReference type="ARBA" id="ARBA00022989"/>
    </source>
</evidence>
<dbReference type="InterPro" id="IPR003660">
    <property type="entry name" value="HAMP_dom"/>
</dbReference>
<dbReference type="PROSITE" id="PS50111">
    <property type="entry name" value="CHEMOTAXIS_TRANSDUC_2"/>
    <property type="match status" value="1"/>
</dbReference>
<dbReference type="EMBL" id="FNPH01000004">
    <property type="protein sequence ID" value="SDY92469.1"/>
    <property type="molecule type" value="Genomic_DNA"/>
</dbReference>
<evidence type="ECO:0000256" key="4">
    <source>
        <dbReference type="ARBA" id="ARBA00029447"/>
    </source>
</evidence>
<evidence type="ECO:0000256" key="5">
    <source>
        <dbReference type="PROSITE-ProRule" id="PRU00284"/>
    </source>
</evidence>
<comment type="similarity">
    <text evidence="4">Belongs to the methyl-accepting chemotaxis (MCP) protein family.</text>
</comment>
<organism evidence="10 11">
    <name type="scientific">Micromonospora pattaloongensis</name>
    <dbReference type="NCBI Taxonomy" id="405436"/>
    <lineage>
        <taxon>Bacteria</taxon>
        <taxon>Bacillati</taxon>
        <taxon>Actinomycetota</taxon>
        <taxon>Actinomycetes</taxon>
        <taxon>Micromonosporales</taxon>
        <taxon>Micromonosporaceae</taxon>
        <taxon>Micromonospora</taxon>
    </lineage>
</organism>
<keyword evidence="1 7" id="KW-0812">Transmembrane</keyword>
<dbReference type="Gene3D" id="1.10.287.950">
    <property type="entry name" value="Methyl-accepting chemotaxis protein"/>
    <property type="match status" value="1"/>
</dbReference>
<feature type="coiled-coil region" evidence="6">
    <location>
        <begin position="175"/>
        <end position="202"/>
    </location>
</feature>
<keyword evidence="3 5" id="KW-0807">Transducer</keyword>
<keyword evidence="7" id="KW-0472">Membrane</keyword>
<evidence type="ECO:0000259" key="9">
    <source>
        <dbReference type="PROSITE" id="PS50885"/>
    </source>
</evidence>
<dbReference type="InterPro" id="IPR024478">
    <property type="entry name" value="HlyB_4HB_MCP"/>
</dbReference>
<dbReference type="CDD" id="cd06225">
    <property type="entry name" value="HAMP"/>
    <property type="match status" value="1"/>
</dbReference>
<evidence type="ECO:0000256" key="1">
    <source>
        <dbReference type="ARBA" id="ARBA00022692"/>
    </source>
</evidence>
<evidence type="ECO:0000256" key="6">
    <source>
        <dbReference type="SAM" id="Coils"/>
    </source>
</evidence>
<evidence type="ECO:0000313" key="10">
    <source>
        <dbReference type="EMBL" id="SDY92469.1"/>
    </source>
</evidence>
<reference evidence="11" key="1">
    <citation type="submission" date="2016-10" db="EMBL/GenBank/DDBJ databases">
        <authorList>
            <person name="Varghese N."/>
            <person name="Submissions S."/>
        </authorList>
    </citation>
    <scope>NUCLEOTIDE SEQUENCE [LARGE SCALE GENOMIC DNA]</scope>
    <source>
        <strain evidence="11">DSM 45245</strain>
    </source>
</reference>
<name>A0A1H3NWF7_9ACTN</name>
<evidence type="ECO:0000313" key="11">
    <source>
        <dbReference type="Proteomes" id="UP000242415"/>
    </source>
</evidence>
<dbReference type="Pfam" id="PF12729">
    <property type="entry name" value="4HB_MCP_1"/>
    <property type="match status" value="1"/>
</dbReference>
<dbReference type="PROSITE" id="PS50885">
    <property type="entry name" value="HAMP"/>
    <property type="match status" value="1"/>
</dbReference>
<evidence type="ECO:0000259" key="8">
    <source>
        <dbReference type="PROSITE" id="PS50111"/>
    </source>
</evidence>
<dbReference type="Pfam" id="PF00015">
    <property type="entry name" value="MCPsignal"/>
    <property type="match status" value="1"/>
</dbReference>
<evidence type="ECO:0000256" key="3">
    <source>
        <dbReference type="ARBA" id="ARBA00023224"/>
    </source>
</evidence>
<evidence type="ECO:0000256" key="7">
    <source>
        <dbReference type="SAM" id="Phobius"/>
    </source>
</evidence>
<dbReference type="InterPro" id="IPR004089">
    <property type="entry name" value="MCPsignal_dom"/>
</dbReference>
<dbReference type="GO" id="GO:0016020">
    <property type="term" value="C:membrane"/>
    <property type="evidence" value="ECO:0007669"/>
    <property type="project" value="InterPro"/>
</dbReference>
<gene>
    <name evidence="10" type="ORF">SAMN05444365_104166</name>
</gene>
<keyword evidence="6" id="KW-0175">Coiled coil</keyword>
<proteinExistence type="inferred from homology"/>
<accession>A0A1H3NWF7</accession>
<keyword evidence="11" id="KW-1185">Reference proteome</keyword>
<dbReference type="AlphaFoldDB" id="A0A1H3NWF7"/>
<feature type="transmembrane region" description="Helical" evidence="7">
    <location>
        <begin position="30"/>
        <end position="50"/>
    </location>
</feature>
<dbReference type="SUPFAM" id="SSF58104">
    <property type="entry name" value="Methyl-accepting chemotaxis protein (MCP) signaling domain"/>
    <property type="match status" value="1"/>
</dbReference>
<sequence>MAADKTSVEITIDRNRFVGWLADRRTSTKTSIAVVVVMLVAVGATAFSLMRMAGINDDLKTMKDHHVEQARLLNELSGGFGTMFRGLFLASGSSGDPTYQPEGRKNLEEADAQVKQALARYRELESDGGEAVNPALNAFEKAWSAHTTLRDVFVLRKQPPAGFVMPTPDKIGPMFVAAEQEMHAAMDQLKKTEEEEADALAAAASDEYAQARLVTIAVLVLGLLLAGALDVWVAVNFRRQLASVGGALDAVADGDLTRRAEVRSRDELGRMAAAVNRASAGIRATVETLGIGARTLGANTEKLGAVAARIGSSAQEAAAQANVVADAAGDVSRNVQTVAAGAEEMGASIREIAQNANEAARVASDAVGVAESTNRTVSTLGESSMEIGNVVKVITSIAEQTNLLALNATIEAARAGEAGKGFAVVASEVKDLAQETARATEDISRRVEAIQSDTSNAVAAIGEISKIIAKINDYQVTIASAVEEQTATTGEMSRSVGDAAQGSGDIATNIAGVAAAAKATTDTLVEAGQTTAELAALATQLQDAVGRFRV</sequence>
<dbReference type="Pfam" id="PF00672">
    <property type="entry name" value="HAMP"/>
    <property type="match status" value="1"/>
</dbReference>
<dbReference type="PANTHER" id="PTHR32089">
    <property type="entry name" value="METHYL-ACCEPTING CHEMOTAXIS PROTEIN MCPB"/>
    <property type="match status" value="1"/>
</dbReference>
<feature type="domain" description="Methyl-accepting transducer" evidence="8">
    <location>
        <begin position="306"/>
        <end position="521"/>
    </location>
</feature>
<dbReference type="SMART" id="SM00283">
    <property type="entry name" value="MA"/>
    <property type="match status" value="1"/>
</dbReference>
<feature type="domain" description="HAMP" evidence="9">
    <location>
        <begin position="235"/>
        <end position="287"/>
    </location>
</feature>
<dbReference type="STRING" id="405436.SAMN05444365_104166"/>
<dbReference type="OrthoDB" id="1115140at2"/>
<dbReference type="PANTHER" id="PTHR32089:SF112">
    <property type="entry name" value="LYSOZYME-LIKE PROTEIN-RELATED"/>
    <property type="match status" value="1"/>
</dbReference>